<dbReference type="Proteomes" id="UP000824179">
    <property type="component" value="Unassembled WGS sequence"/>
</dbReference>
<protein>
    <submittedName>
        <fullName evidence="1">Uncharacterized protein</fullName>
    </submittedName>
</protein>
<organism evidence="1 2">
    <name type="scientific">Candidatus Coproplasma stercoripullorum</name>
    <dbReference type="NCBI Taxonomy" id="2840751"/>
    <lineage>
        <taxon>Bacteria</taxon>
        <taxon>Bacillati</taxon>
        <taxon>Bacillota</taxon>
        <taxon>Clostridia</taxon>
        <taxon>Eubacteriales</taxon>
        <taxon>Candidatus Coproplasma</taxon>
    </lineage>
</organism>
<dbReference type="EMBL" id="DVHB01000003">
    <property type="protein sequence ID" value="HIR38761.1"/>
    <property type="molecule type" value="Genomic_DNA"/>
</dbReference>
<comment type="caution">
    <text evidence="1">The sequence shown here is derived from an EMBL/GenBank/DDBJ whole genome shotgun (WGS) entry which is preliminary data.</text>
</comment>
<reference evidence="1" key="2">
    <citation type="journal article" date="2021" name="PeerJ">
        <title>Extensive microbial diversity within the chicken gut microbiome revealed by metagenomics and culture.</title>
        <authorList>
            <person name="Gilroy R."/>
            <person name="Ravi A."/>
            <person name="Getino M."/>
            <person name="Pursley I."/>
            <person name="Horton D.L."/>
            <person name="Alikhan N.F."/>
            <person name="Baker D."/>
            <person name="Gharbi K."/>
            <person name="Hall N."/>
            <person name="Watson M."/>
            <person name="Adriaenssens E.M."/>
            <person name="Foster-Nyarko E."/>
            <person name="Jarju S."/>
            <person name="Secka A."/>
            <person name="Antonio M."/>
            <person name="Oren A."/>
            <person name="Chaudhuri R.R."/>
            <person name="La Ragione R."/>
            <person name="Hildebrand F."/>
            <person name="Pallen M.J."/>
        </authorList>
    </citation>
    <scope>NUCLEOTIDE SEQUENCE</scope>
    <source>
        <strain evidence="1">ChiW25-3613</strain>
    </source>
</reference>
<evidence type="ECO:0000313" key="2">
    <source>
        <dbReference type="Proteomes" id="UP000824179"/>
    </source>
</evidence>
<accession>A0A9D1DAE0</accession>
<proteinExistence type="predicted"/>
<gene>
    <name evidence="1" type="ORF">IAB90_00100</name>
</gene>
<name>A0A9D1DAE0_9FIRM</name>
<dbReference type="AlphaFoldDB" id="A0A9D1DAE0"/>
<sequence>MNKITTFLALALTMLVICFIGCSNKYNATLISNADDIIRPNFLEQNRVSGAFYLNSDYKEGIDSPDERYIFDESSPESRTFIIKEKSQFNEIFDEDKFSIDLTDKMAILYIFADVYGTRDYKLSGIEKTADRLEICCNLEYSAADDATMPFRRCFVIIMDKINIDSAIFINQQ</sequence>
<evidence type="ECO:0000313" key="1">
    <source>
        <dbReference type="EMBL" id="HIR38761.1"/>
    </source>
</evidence>
<reference evidence="1" key="1">
    <citation type="submission" date="2020-10" db="EMBL/GenBank/DDBJ databases">
        <authorList>
            <person name="Gilroy R."/>
        </authorList>
    </citation>
    <scope>NUCLEOTIDE SEQUENCE</scope>
    <source>
        <strain evidence="1">ChiW25-3613</strain>
    </source>
</reference>